<accession>A0A8J2NSC7</accession>
<proteinExistence type="predicted"/>
<dbReference type="EMBL" id="CAJVCH010106029">
    <property type="protein sequence ID" value="CAG7724142.1"/>
    <property type="molecule type" value="Genomic_DNA"/>
</dbReference>
<keyword evidence="1" id="KW-1133">Transmembrane helix</keyword>
<reference evidence="3" key="1">
    <citation type="submission" date="2021-06" db="EMBL/GenBank/DDBJ databases">
        <authorList>
            <person name="Hodson N. C."/>
            <person name="Mongue J. A."/>
            <person name="Jaron S. K."/>
        </authorList>
    </citation>
    <scope>NUCLEOTIDE SEQUENCE</scope>
</reference>
<feature type="transmembrane region" description="Helical" evidence="1">
    <location>
        <begin position="381"/>
        <end position="403"/>
    </location>
</feature>
<dbReference type="Proteomes" id="UP000708208">
    <property type="component" value="Unassembled WGS sequence"/>
</dbReference>
<sequence>MPVNSEKIAIVLLTCAFPLILVVPITICTIFLPIWLLILALAKVFHPELEYVSNGFEAGLSHEKSLEPNVFNIASYHVLDGYLSLHIIRQMALENVFSLKKDNGQLLFRRLKSTITFFLGYSFWKVNKTFDISDHIRGCDSGSINMKLPNPCFEVDLSDVMRNLVVLPWKKAMPRWEILVLHIDRSSSNSRPQTVLLGRWHHSIMDGYSYLHLLETIFQEQFDFPTATPSNSPRPTFREYFQKLLPILRIPIDLAESICDGFNIHNRFLPKERNSRKSYYACISEPIDDAVVHKIRKKYDVGYGTVVVAICSGALKRVYDLEAQPFLDTIPSQVVFPVVGHPKVVANHFDFRPVRLPLKSKSSVNRLLETEAQIKRAKRRFLLSPIILFHAIIMPAFLSDILINCGVLARSSFVISVFVAQKSFSLGGCKVLDSAAMFTHTRCLVGGTCLCHGTPSRMRMSLMINKQLISSEEAVLKFSQFVREEADALLET</sequence>
<evidence type="ECO:0000256" key="1">
    <source>
        <dbReference type="SAM" id="Phobius"/>
    </source>
</evidence>
<feature type="domain" description="O-acyltransferase WSD1-like N-terminal" evidence="2">
    <location>
        <begin position="105"/>
        <end position="232"/>
    </location>
</feature>
<evidence type="ECO:0000313" key="3">
    <source>
        <dbReference type="EMBL" id="CAG7724142.1"/>
    </source>
</evidence>
<feature type="transmembrane region" description="Helical" evidence="1">
    <location>
        <begin position="20"/>
        <end position="42"/>
    </location>
</feature>
<name>A0A8J2NSC7_9HEXA</name>
<dbReference type="AlphaFoldDB" id="A0A8J2NSC7"/>
<keyword evidence="4" id="KW-1185">Reference proteome</keyword>
<evidence type="ECO:0000259" key="2">
    <source>
        <dbReference type="Pfam" id="PF03007"/>
    </source>
</evidence>
<keyword evidence="1" id="KW-0472">Membrane</keyword>
<dbReference type="GO" id="GO:0045017">
    <property type="term" value="P:glycerolipid biosynthetic process"/>
    <property type="evidence" value="ECO:0007669"/>
    <property type="project" value="InterPro"/>
</dbReference>
<gene>
    <name evidence="3" type="ORF">AFUS01_LOCUS13179</name>
</gene>
<comment type="caution">
    <text evidence="3">The sequence shown here is derived from an EMBL/GenBank/DDBJ whole genome shotgun (WGS) entry which is preliminary data.</text>
</comment>
<keyword evidence="1" id="KW-0812">Transmembrane</keyword>
<protein>
    <recommendedName>
        <fullName evidence="2">O-acyltransferase WSD1-like N-terminal domain-containing protein</fullName>
    </recommendedName>
</protein>
<evidence type="ECO:0000313" key="4">
    <source>
        <dbReference type="Proteomes" id="UP000708208"/>
    </source>
</evidence>
<dbReference type="GO" id="GO:0004144">
    <property type="term" value="F:diacylglycerol O-acyltransferase activity"/>
    <property type="evidence" value="ECO:0007669"/>
    <property type="project" value="InterPro"/>
</dbReference>
<dbReference type="OrthoDB" id="619536at2759"/>
<dbReference type="InterPro" id="IPR004255">
    <property type="entry name" value="O-acyltransferase_WSD1_N"/>
</dbReference>
<dbReference type="Pfam" id="PF03007">
    <property type="entry name" value="WS_DGAT_cat"/>
    <property type="match status" value="1"/>
</dbReference>
<organism evidence="3 4">
    <name type="scientific">Allacma fusca</name>
    <dbReference type="NCBI Taxonomy" id="39272"/>
    <lineage>
        <taxon>Eukaryota</taxon>
        <taxon>Metazoa</taxon>
        <taxon>Ecdysozoa</taxon>
        <taxon>Arthropoda</taxon>
        <taxon>Hexapoda</taxon>
        <taxon>Collembola</taxon>
        <taxon>Symphypleona</taxon>
        <taxon>Sminthuridae</taxon>
        <taxon>Allacma</taxon>
    </lineage>
</organism>